<organism evidence="9 10">
    <name type="scientific">Streptococcus acidominimus</name>
    <dbReference type="NCBI Taxonomy" id="1326"/>
    <lineage>
        <taxon>Bacteria</taxon>
        <taxon>Bacillati</taxon>
        <taxon>Bacillota</taxon>
        <taxon>Bacilli</taxon>
        <taxon>Lactobacillales</taxon>
        <taxon>Streptococcaceae</taxon>
        <taxon>Streptococcus</taxon>
    </lineage>
</organism>
<dbReference type="Gene3D" id="1.10.3470.10">
    <property type="entry name" value="ABC transporter involved in vitamin B12 uptake, BtuC"/>
    <property type="match status" value="1"/>
</dbReference>
<feature type="transmembrane region" description="Helical" evidence="8">
    <location>
        <begin position="66"/>
        <end position="86"/>
    </location>
</feature>
<dbReference type="GO" id="GO:0005886">
    <property type="term" value="C:plasma membrane"/>
    <property type="evidence" value="ECO:0007669"/>
    <property type="project" value="UniProtKB-SubCell"/>
</dbReference>
<evidence type="ECO:0000256" key="5">
    <source>
        <dbReference type="ARBA" id="ARBA00022692"/>
    </source>
</evidence>
<dbReference type="InterPro" id="IPR000522">
    <property type="entry name" value="ABC_transptr_permease_BtuC"/>
</dbReference>
<feature type="transmembrane region" description="Helical" evidence="8">
    <location>
        <begin position="313"/>
        <end position="331"/>
    </location>
</feature>
<dbReference type="GO" id="GO:0022857">
    <property type="term" value="F:transmembrane transporter activity"/>
    <property type="evidence" value="ECO:0007669"/>
    <property type="project" value="InterPro"/>
</dbReference>
<feature type="transmembrane region" description="Helical" evidence="8">
    <location>
        <begin position="98"/>
        <end position="117"/>
    </location>
</feature>
<dbReference type="InterPro" id="IPR037294">
    <property type="entry name" value="ABC_BtuC-like"/>
</dbReference>
<dbReference type="CDD" id="cd06550">
    <property type="entry name" value="TM_ABC_iron-siderophores_like"/>
    <property type="match status" value="1"/>
</dbReference>
<feature type="transmembrane region" description="Helical" evidence="8">
    <location>
        <begin position="157"/>
        <end position="178"/>
    </location>
</feature>
<feature type="transmembrane region" description="Helical" evidence="8">
    <location>
        <begin position="282"/>
        <end position="307"/>
    </location>
</feature>
<comment type="similarity">
    <text evidence="2">Belongs to the binding-protein-dependent transport system permease family. FecCD subfamily.</text>
</comment>
<dbReference type="SUPFAM" id="SSF81345">
    <property type="entry name" value="ABC transporter involved in vitamin B12 uptake, BtuC"/>
    <property type="match status" value="1"/>
</dbReference>
<dbReference type="OrthoDB" id="9811721at2"/>
<feature type="transmembrane region" description="Helical" evidence="8">
    <location>
        <begin position="199"/>
        <end position="218"/>
    </location>
</feature>
<accession>A0A239WRQ2</accession>
<keyword evidence="3" id="KW-0813">Transport</keyword>
<evidence type="ECO:0000313" key="10">
    <source>
        <dbReference type="Proteomes" id="UP000215144"/>
    </source>
</evidence>
<keyword evidence="4" id="KW-1003">Cell membrane</keyword>
<evidence type="ECO:0000256" key="2">
    <source>
        <dbReference type="ARBA" id="ARBA00007935"/>
    </source>
</evidence>
<evidence type="ECO:0000256" key="1">
    <source>
        <dbReference type="ARBA" id="ARBA00004651"/>
    </source>
</evidence>
<evidence type="ECO:0000256" key="7">
    <source>
        <dbReference type="ARBA" id="ARBA00023136"/>
    </source>
</evidence>
<protein>
    <submittedName>
        <fullName evidence="9">Ferrichrome ABC transporter, permease protein</fullName>
    </submittedName>
</protein>
<evidence type="ECO:0000256" key="4">
    <source>
        <dbReference type="ARBA" id="ARBA00022475"/>
    </source>
</evidence>
<dbReference type="KEGG" id="saco:SAME_00578"/>
<comment type="subcellular location">
    <subcellularLocation>
        <location evidence="1">Cell membrane</location>
        <topology evidence="1">Multi-pass membrane protein</topology>
    </subcellularLocation>
</comment>
<dbReference type="AlphaFoldDB" id="A0A239WRQ2"/>
<evidence type="ECO:0000256" key="6">
    <source>
        <dbReference type="ARBA" id="ARBA00022989"/>
    </source>
</evidence>
<evidence type="ECO:0000256" key="3">
    <source>
        <dbReference type="ARBA" id="ARBA00022448"/>
    </source>
</evidence>
<keyword evidence="6 8" id="KW-1133">Transmembrane helix</keyword>
<dbReference type="FunFam" id="1.10.3470.10:FF:000001">
    <property type="entry name" value="Vitamin B12 ABC transporter permease BtuC"/>
    <property type="match status" value="1"/>
</dbReference>
<sequence length="337" mass="36678">MFKDMRLNKPNQLWLVFFLLLLLCGLGSYLSLRLGAIHFSHHELRQVLTSPLKDSKVQDIIIDIRLPRLIAAFFVGAAMAESGLMMQGITRNPIADPGLLGINAGAGLALILAQAFFKNLHYTHILIVCLLGSALATLLVFALSYRRGKGYNQLRLILAGAMVSTLFSAIGQATTLFFQLEASVIGWQAGGLAQTNWKMLEIVLPFILLGIVLSQFLAHQLNILSINETVAKGLGQETLSTTVILLLIVLSLSAGAVAIVGSIAFVGLIIPHLLKMIFPKDYKLLLPITAFSGGTFLIWVDLLARILNPPTEVPLGAIISMIGLPIFLWLMRRGGYL</sequence>
<dbReference type="EMBL" id="LT906454">
    <property type="protein sequence ID" value="SNV36314.1"/>
    <property type="molecule type" value="Genomic_DNA"/>
</dbReference>
<keyword evidence="5 8" id="KW-0812">Transmembrane</keyword>
<feature type="transmembrane region" description="Helical" evidence="8">
    <location>
        <begin position="12"/>
        <end position="32"/>
    </location>
</feature>
<feature type="transmembrane region" description="Helical" evidence="8">
    <location>
        <begin position="124"/>
        <end position="145"/>
    </location>
</feature>
<dbReference type="Pfam" id="PF01032">
    <property type="entry name" value="FecCD"/>
    <property type="match status" value="1"/>
</dbReference>
<reference evidence="9 10" key="1">
    <citation type="submission" date="2017-06" db="EMBL/GenBank/DDBJ databases">
        <authorList>
            <consortium name="Pathogen Informatics"/>
        </authorList>
    </citation>
    <scope>NUCLEOTIDE SEQUENCE [LARGE SCALE GENOMIC DNA]</scope>
    <source>
        <strain evidence="9 10">NCTC11291</strain>
    </source>
</reference>
<dbReference type="RefSeq" id="WP_017769102.1">
    <property type="nucleotide sequence ID" value="NZ_LT906454.1"/>
</dbReference>
<gene>
    <name evidence="9" type="primary">yfiZ</name>
    <name evidence="9" type="ORF">SAMEA4504048_00578</name>
</gene>
<evidence type="ECO:0000313" key="9">
    <source>
        <dbReference type="EMBL" id="SNV36314.1"/>
    </source>
</evidence>
<feature type="transmembrane region" description="Helical" evidence="8">
    <location>
        <begin position="243"/>
        <end position="270"/>
    </location>
</feature>
<dbReference type="PANTHER" id="PTHR30472:SF65">
    <property type="entry name" value="SIDEROPHORE TRANSPORT SYSTEM PERMEASE PROTEIN YFIZ-RELATED"/>
    <property type="match status" value="1"/>
</dbReference>
<evidence type="ECO:0000256" key="8">
    <source>
        <dbReference type="SAM" id="Phobius"/>
    </source>
</evidence>
<dbReference type="Proteomes" id="UP000215144">
    <property type="component" value="Chromosome 1"/>
</dbReference>
<proteinExistence type="inferred from homology"/>
<name>A0A239WRQ2_STRAI</name>
<keyword evidence="7 8" id="KW-0472">Membrane</keyword>
<dbReference type="PANTHER" id="PTHR30472">
    <property type="entry name" value="FERRIC ENTEROBACTIN TRANSPORT SYSTEM PERMEASE PROTEIN"/>
    <property type="match status" value="1"/>
</dbReference>
<dbReference type="GO" id="GO:0033214">
    <property type="term" value="P:siderophore-iron import into cell"/>
    <property type="evidence" value="ECO:0007669"/>
    <property type="project" value="TreeGrafter"/>
</dbReference>